<dbReference type="PANTHER" id="PTHR43280">
    <property type="entry name" value="ARAC-FAMILY TRANSCRIPTIONAL REGULATOR"/>
    <property type="match status" value="1"/>
</dbReference>
<gene>
    <name evidence="7" type="ORF">EJP67_05990</name>
</gene>
<feature type="compositionally biased region" description="Pro residues" evidence="4">
    <location>
        <begin position="233"/>
        <end position="259"/>
    </location>
</feature>
<dbReference type="SUPFAM" id="SSF46689">
    <property type="entry name" value="Homeodomain-like"/>
    <property type="match status" value="1"/>
</dbReference>
<dbReference type="InterPro" id="IPR018060">
    <property type="entry name" value="HTH_AraC"/>
</dbReference>
<keyword evidence="2" id="KW-0238">DNA-binding</keyword>
<dbReference type="InterPro" id="IPR018062">
    <property type="entry name" value="HTH_AraC-typ_CS"/>
</dbReference>
<feature type="transmembrane region" description="Helical" evidence="5">
    <location>
        <begin position="40"/>
        <end position="59"/>
    </location>
</feature>
<dbReference type="EMBL" id="RXFT01000002">
    <property type="protein sequence ID" value="RUR66611.1"/>
    <property type="molecule type" value="Genomic_DNA"/>
</dbReference>
<dbReference type="InterPro" id="IPR009057">
    <property type="entry name" value="Homeodomain-like_sf"/>
</dbReference>
<dbReference type="GO" id="GO:0043565">
    <property type="term" value="F:sequence-specific DNA binding"/>
    <property type="evidence" value="ECO:0007669"/>
    <property type="project" value="InterPro"/>
</dbReference>
<dbReference type="Gene3D" id="1.10.10.60">
    <property type="entry name" value="Homeodomain-like"/>
    <property type="match status" value="1"/>
</dbReference>
<dbReference type="Pfam" id="PF12833">
    <property type="entry name" value="HTH_18"/>
    <property type="match status" value="1"/>
</dbReference>
<dbReference type="RefSeq" id="WP_126020595.1">
    <property type="nucleotide sequence ID" value="NZ_RXFT01000002.1"/>
</dbReference>
<feature type="domain" description="HTH araC/xylS-type" evidence="6">
    <location>
        <begin position="265"/>
        <end position="374"/>
    </location>
</feature>
<evidence type="ECO:0000256" key="2">
    <source>
        <dbReference type="ARBA" id="ARBA00023125"/>
    </source>
</evidence>
<feature type="transmembrane region" description="Helical" evidence="5">
    <location>
        <begin position="165"/>
        <end position="184"/>
    </location>
</feature>
<dbReference type="GO" id="GO:0003700">
    <property type="term" value="F:DNA-binding transcription factor activity"/>
    <property type="evidence" value="ECO:0007669"/>
    <property type="project" value="InterPro"/>
</dbReference>
<dbReference type="AlphaFoldDB" id="A0A3S0ZLP2"/>
<organism evidence="7 8">
    <name type="scientific">Variovorax guangxiensis</name>
    <dbReference type="NCBI Taxonomy" id="1775474"/>
    <lineage>
        <taxon>Bacteria</taxon>
        <taxon>Pseudomonadati</taxon>
        <taxon>Pseudomonadota</taxon>
        <taxon>Betaproteobacteria</taxon>
        <taxon>Burkholderiales</taxon>
        <taxon>Comamonadaceae</taxon>
        <taxon>Variovorax</taxon>
    </lineage>
</organism>
<sequence length="379" mass="40092">MTPATITLLDAALRGVLLALLLVLALILGRDRPRLPAARAGVLLALGLCIQVVGSTPMFEASVPRTWQAPFVAVSVGNAVLFWVFVRALFDDDFALRPVHVASWLAVAALAALNCATVAGSASVLAPVIMGIQRAVPLLFAVLAAMAAASQWRADLVEGRRRLRVFIVVAGVGYSLGMLAVRLASPRGQLSGPSATADVAMLLLIVAVVAWRMVRLAGSELFPAAQAPAAIPLPPLPAPQPPVEAPADPPPPEPEPGPASDPAEDRLADSLHHAMAVEHAYRSEDLSIAALAARLSVPEYRLRRLINQRLGHRNFNAYVNGFRLAEAMAALADSSKRELPVLTIALTAGFQSIGPFNRAFKAATGLTPTEFRRKKLAES</sequence>
<keyword evidence="1" id="KW-0805">Transcription regulation</keyword>
<feature type="region of interest" description="Disordered" evidence="4">
    <location>
        <begin position="233"/>
        <end position="265"/>
    </location>
</feature>
<feature type="transmembrane region" description="Helical" evidence="5">
    <location>
        <begin position="71"/>
        <end position="90"/>
    </location>
</feature>
<name>A0A3S0ZLP2_9BURK</name>
<dbReference type="PROSITE" id="PS01124">
    <property type="entry name" value="HTH_ARAC_FAMILY_2"/>
    <property type="match status" value="1"/>
</dbReference>
<feature type="transmembrane region" description="Helical" evidence="5">
    <location>
        <begin position="135"/>
        <end position="153"/>
    </location>
</feature>
<evidence type="ECO:0000256" key="4">
    <source>
        <dbReference type="SAM" id="MobiDB-lite"/>
    </source>
</evidence>
<reference evidence="7 8" key="1">
    <citation type="submission" date="2018-12" db="EMBL/GenBank/DDBJ databases">
        <title>The genome sequences of Variovorax guangxiensis DSM 27352.</title>
        <authorList>
            <person name="Gao J."/>
            <person name="Sun J."/>
        </authorList>
    </citation>
    <scope>NUCLEOTIDE SEQUENCE [LARGE SCALE GENOMIC DNA]</scope>
    <source>
        <strain evidence="7 8">DSM 27352</strain>
    </source>
</reference>
<dbReference type="PANTHER" id="PTHR43280:SF29">
    <property type="entry name" value="ARAC-FAMILY TRANSCRIPTIONAL REGULATOR"/>
    <property type="match status" value="1"/>
</dbReference>
<evidence type="ECO:0000256" key="1">
    <source>
        <dbReference type="ARBA" id="ARBA00023015"/>
    </source>
</evidence>
<comment type="caution">
    <text evidence="7">The sequence shown here is derived from an EMBL/GenBank/DDBJ whole genome shotgun (WGS) entry which is preliminary data.</text>
</comment>
<dbReference type="SMART" id="SM00342">
    <property type="entry name" value="HTH_ARAC"/>
    <property type="match status" value="1"/>
</dbReference>
<protein>
    <submittedName>
        <fullName evidence="7">Helix-turn-helix domain-containing protein</fullName>
    </submittedName>
</protein>
<evidence type="ECO:0000256" key="3">
    <source>
        <dbReference type="ARBA" id="ARBA00023163"/>
    </source>
</evidence>
<keyword evidence="5" id="KW-1133">Transmembrane helix</keyword>
<feature type="transmembrane region" description="Helical" evidence="5">
    <location>
        <begin position="190"/>
        <end position="211"/>
    </location>
</feature>
<evidence type="ECO:0000259" key="6">
    <source>
        <dbReference type="PROSITE" id="PS01124"/>
    </source>
</evidence>
<dbReference type="OrthoDB" id="345413at2"/>
<keyword evidence="5" id="KW-0812">Transmembrane</keyword>
<feature type="transmembrane region" description="Helical" evidence="5">
    <location>
        <begin position="102"/>
        <end position="129"/>
    </location>
</feature>
<evidence type="ECO:0000313" key="8">
    <source>
        <dbReference type="Proteomes" id="UP000281118"/>
    </source>
</evidence>
<dbReference type="Proteomes" id="UP000281118">
    <property type="component" value="Unassembled WGS sequence"/>
</dbReference>
<proteinExistence type="predicted"/>
<keyword evidence="3" id="KW-0804">Transcription</keyword>
<keyword evidence="5" id="KW-0472">Membrane</keyword>
<evidence type="ECO:0000256" key="5">
    <source>
        <dbReference type="SAM" id="Phobius"/>
    </source>
</evidence>
<dbReference type="PROSITE" id="PS00041">
    <property type="entry name" value="HTH_ARAC_FAMILY_1"/>
    <property type="match status" value="1"/>
</dbReference>
<accession>A0A3S0ZLP2</accession>
<feature type="transmembrane region" description="Helical" evidence="5">
    <location>
        <begin position="6"/>
        <end position="28"/>
    </location>
</feature>
<evidence type="ECO:0000313" key="7">
    <source>
        <dbReference type="EMBL" id="RUR66611.1"/>
    </source>
</evidence>